<protein>
    <recommendedName>
        <fullName evidence="3">F-box domain-containing protein</fullName>
    </recommendedName>
</protein>
<name>A0A9W8Z1A0_9PEZI</name>
<evidence type="ECO:0008006" key="3">
    <source>
        <dbReference type="Google" id="ProtNLM"/>
    </source>
</evidence>
<reference evidence="1" key="1">
    <citation type="submission" date="2022-10" db="EMBL/GenBank/DDBJ databases">
        <title>Tapping the CABI collections for fungal endophytes: first genome assemblies for Collariella, Neodidymelliopsis, Ascochyta clinopodiicola, Didymella pomorum, Didymosphaeria variabile, Neocosmospora piperis and Neocucurbitaria cava.</title>
        <authorList>
            <person name="Hill R."/>
        </authorList>
    </citation>
    <scope>NUCLEOTIDE SEQUENCE</scope>
    <source>
        <strain evidence="1">IMI 355082</strain>
    </source>
</reference>
<keyword evidence="2" id="KW-1185">Reference proteome</keyword>
<dbReference type="AlphaFoldDB" id="A0A9W8Z1A0"/>
<evidence type="ECO:0000313" key="2">
    <source>
        <dbReference type="Proteomes" id="UP001140453"/>
    </source>
</evidence>
<sequence length="362" mass="40620">MASNKYRVNKEIILHVAEQCDLQTLSAMMRTCKDLYDLITNFEHSISKAKIAASHRPHQGLLLSSEDEQRCTILERNTFATVREIARRKCRIDSLLNRCGFLLTGDTTMLGMTSNCLDKFKVGLCDAIYLADQLADLATQYPIHKYTKQVPSAMDSAIGLSTTDSHTTTFDSLAHRRRAQTDLRRAQVAHLRSRTSRELAWLLTLAAGGSKGFARYSARLLESDPAMADARMMAFKEVLLRHGGSMVLWGFMRGSKTLGTFVQQAVGECAQEVMFFEHHAHSFPETDEKEEDEEMPGGLHMCVMAELNQRIVEEKRAKAAAKGESFAGEVYSREVWEAVHTLVGKEIGCETWRGYAAVRYPA</sequence>
<dbReference type="Proteomes" id="UP001140453">
    <property type="component" value="Unassembled WGS sequence"/>
</dbReference>
<dbReference type="CDD" id="cd09917">
    <property type="entry name" value="F-box_SF"/>
    <property type="match status" value="1"/>
</dbReference>
<dbReference type="OrthoDB" id="4918043at2759"/>
<evidence type="ECO:0000313" key="1">
    <source>
        <dbReference type="EMBL" id="KAJ4394657.1"/>
    </source>
</evidence>
<gene>
    <name evidence="1" type="ORF">N0V93_003876</name>
</gene>
<dbReference type="EMBL" id="JAPEVB010000002">
    <property type="protein sequence ID" value="KAJ4394657.1"/>
    <property type="molecule type" value="Genomic_DNA"/>
</dbReference>
<organism evidence="1 2">
    <name type="scientific">Gnomoniopsis smithogilvyi</name>
    <dbReference type="NCBI Taxonomy" id="1191159"/>
    <lineage>
        <taxon>Eukaryota</taxon>
        <taxon>Fungi</taxon>
        <taxon>Dikarya</taxon>
        <taxon>Ascomycota</taxon>
        <taxon>Pezizomycotina</taxon>
        <taxon>Sordariomycetes</taxon>
        <taxon>Sordariomycetidae</taxon>
        <taxon>Diaporthales</taxon>
        <taxon>Gnomoniaceae</taxon>
        <taxon>Gnomoniopsis</taxon>
    </lineage>
</organism>
<accession>A0A9W8Z1A0</accession>
<proteinExistence type="predicted"/>
<comment type="caution">
    <text evidence="1">The sequence shown here is derived from an EMBL/GenBank/DDBJ whole genome shotgun (WGS) entry which is preliminary data.</text>
</comment>